<evidence type="ECO:0000313" key="4">
    <source>
        <dbReference type="Proteomes" id="UP001605036"/>
    </source>
</evidence>
<dbReference type="Pfam" id="PF02037">
    <property type="entry name" value="SAP"/>
    <property type="match status" value="1"/>
</dbReference>
<name>A0ABD1XQI4_9MARC</name>
<protein>
    <recommendedName>
        <fullName evidence="2">SAP domain-containing protein</fullName>
    </recommendedName>
</protein>
<dbReference type="Proteomes" id="UP001605036">
    <property type="component" value="Unassembled WGS sequence"/>
</dbReference>
<dbReference type="PANTHER" id="PTHR47701">
    <property type="entry name" value="PROTEIN MODIFIER OF SNC1 11"/>
    <property type="match status" value="1"/>
</dbReference>
<feature type="region of interest" description="Disordered" evidence="1">
    <location>
        <begin position="233"/>
        <end position="269"/>
    </location>
</feature>
<dbReference type="PROSITE" id="PS50800">
    <property type="entry name" value="SAP"/>
    <property type="match status" value="1"/>
</dbReference>
<feature type="region of interest" description="Disordered" evidence="1">
    <location>
        <begin position="321"/>
        <end position="354"/>
    </location>
</feature>
<dbReference type="Pfam" id="PF18592">
    <property type="entry name" value="Tho1_MOS11_C"/>
    <property type="match status" value="1"/>
</dbReference>
<feature type="domain" description="SAP" evidence="2">
    <location>
        <begin position="74"/>
        <end position="108"/>
    </location>
</feature>
<proteinExistence type="predicted"/>
<evidence type="ECO:0000313" key="3">
    <source>
        <dbReference type="EMBL" id="KAL2611172.1"/>
    </source>
</evidence>
<accession>A0ABD1XQI4</accession>
<feature type="compositionally biased region" description="Polar residues" evidence="1">
    <location>
        <begin position="239"/>
        <end position="261"/>
    </location>
</feature>
<feature type="compositionally biased region" description="Basic and acidic residues" evidence="1">
    <location>
        <begin position="120"/>
        <end position="137"/>
    </location>
</feature>
<organism evidence="3 4">
    <name type="scientific">Riccia fluitans</name>
    <dbReference type="NCBI Taxonomy" id="41844"/>
    <lineage>
        <taxon>Eukaryota</taxon>
        <taxon>Viridiplantae</taxon>
        <taxon>Streptophyta</taxon>
        <taxon>Embryophyta</taxon>
        <taxon>Marchantiophyta</taxon>
        <taxon>Marchantiopsida</taxon>
        <taxon>Marchantiidae</taxon>
        <taxon>Marchantiales</taxon>
        <taxon>Ricciaceae</taxon>
        <taxon>Riccia</taxon>
    </lineage>
</organism>
<dbReference type="PANTHER" id="PTHR47701:SF2">
    <property type="entry name" value="PROTEIN MODIFIER OF SNC1 11"/>
    <property type="match status" value="1"/>
</dbReference>
<dbReference type="InterPro" id="IPR003034">
    <property type="entry name" value="SAP_dom"/>
</dbReference>
<feature type="region of interest" description="Disordered" evidence="1">
    <location>
        <begin position="107"/>
        <end position="211"/>
    </location>
</feature>
<dbReference type="Gene3D" id="1.10.720.30">
    <property type="entry name" value="SAP domain"/>
    <property type="match status" value="1"/>
</dbReference>
<keyword evidence="4" id="KW-1185">Reference proteome</keyword>
<dbReference type="InterPro" id="IPR044209">
    <property type="entry name" value="MOS11"/>
</dbReference>
<dbReference type="SMART" id="SM00513">
    <property type="entry name" value="SAP"/>
    <property type="match status" value="1"/>
</dbReference>
<dbReference type="EMBL" id="JBHFFA010000007">
    <property type="protein sequence ID" value="KAL2611172.1"/>
    <property type="molecule type" value="Genomic_DNA"/>
</dbReference>
<dbReference type="InterPro" id="IPR036361">
    <property type="entry name" value="SAP_dom_sf"/>
</dbReference>
<evidence type="ECO:0000256" key="1">
    <source>
        <dbReference type="SAM" id="MobiDB-lite"/>
    </source>
</evidence>
<evidence type="ECO:0000259" key="2">
    <source>
        <dbReference type="PROSITE" id="PS50800"/>
    </source>
</evidence>
<dbReference type="InterPro" id="IPR040746">
    <property type="entry name" value="THO1_MOS11_C"/>
</dbReference>
<dbReference type="SUPFAM" id="SSF68906">
    <property type="entry name" value="SAP domain"/>
    <property type="match status" value="1"/>
</dbReference>
<gene>
    <name evidence="3" type="ORF">R1flu_022864</name>
</gene>
<comment type="caution">
    <text evidence="3">The sequence shown here is derived from an EMBL/GenBank/DDBJ whole genome shotgun (WGS) entry which is preliminary data.</text>
</comment>
<sequence>MPVMASFQCRPTHIHSSALEQVSFVFPVIRIVAEGCNVAVGAAFLHCRVFDIERGEEGVDIMVNTAANPEVPDSKKMKVQELRAELAARGLETSGLKSELILRLEAHVPDGAEEGEAKEEDNGKKDMEVDGNEKVAIEDNVETEDVLKTADVQESSEDATKGADAGGSNPKPVDAVDATNGAKEKDPVVPSEPAVPEGAGKPVTSDLERKQKRAERFGLELMVSEVEKRKLRAARFGSSPVSGTDKSSDKTMSTQEGNKMSPTVKEMESVKRKARAARFGIEVVPEKPAAGVPSKDAPTGIDDAKKKARLARFGLTVEVDEQEQEKKKRRAARFGLNAGGESKTEPSSKAAAAPSSARPYVVSPVMVKYCLFQHSGHLPEFARCELNLGVLGPKGHASLVLLYFVLSDGLDELGVRMSRCAFHLNAGMNTASCFGASVIHQLNPAVNRRDFKGRTYH</sequence>
<dbReference type="AlphaFoldDB" id="A0ABD1XQI4"/>
<reference evidence="3 4" key="1">
    <citation type="submission" date="2024-09" db="EMBL/GenBank/DDBJ databases">
        <title>Chromosome-scale assembly of Riccia fluitans.</title>
        <authorList>
            <person name="Paukszto L."/>
            <person name="Sawicki J."/>
            <person name="Karawczyk K."/>
            <person name="Piernik-Szablinska J."/>
            <person name="Szczecinska M."/>
            <person name="Mazdziarz M."/>
        </authorList>
    </citation>
    <scope>NUCLEOTIDE SEQUENCE [LARGE SCALE GENOMIC DNA]</scope>
    <source>
        <strain evidence="3">Rf_01</strain>
        <tissue evidence="3">Aerial parts of the thallus</tissue>
    </source>
</reference>